<organism evidence="5 6">
    <name type="scientific">Alteromonas arenosi</name>
    <dbReference type="NCBI Taxonomy" id="3055817"/>
    <lineage>
        <taxon>Bacteria</taxon>
        <taxon>Pseudomonadati</taxon>
        <taxon>Pseudomonadota</taxon>
        <taxon>Gammaproteobacteria</taxon>
        <taxon>Alteromonadales</taxon>
        <taxon>Alteromonadaceae</taxon>
        <taxon>Alteromonas/Salinimonas group</taxon>
        <taxon>Alteromonas</taxon>
    </lineage>
</organism>
<evidence type="ECO:0000256" key="3">
    <source>
        <dbReference type="ARBA" id="ARBA00022840"/>
    </source>
</evidence>
<dbReference type="Pfam" id="PF00005">
    <property type="entry name" value="ABC_tran"/>
    <property type="match status" value="1"/>
</dbReference>
<accession>A0ABT7SW70</accession>
<evidence type="ECO:0000256" key="2">
    <source>
        <dbReference type="ARBA" id="ARBA00022741"/>
    </source>
</evidence>
<dbReference type="PROSITE" id="PS50893">
    <property type="entry name" value="ABC_TRANSPORTER_2"/>
    <property type="match status" value="1"/>
</dbReference>
<comment type="caution">
    <text evidence="5">The sequence shown here is derived from an EMBL/GenBank/DDBJ whole genome shotgun (WGS) entry which is preliminary data.</text>
</comment>
<dbReference type="RefSeq" id="WP_289364736.1">
    <property type="nucleotide sequence ID" value="NZ_JAUCBP010000007.1"/>
</dbReference>
<dbReference type="SUPFAM" id="SSF52540">
    <property type="entry name" value="P-loop containing nucleoside triphosphate hydrolases"/>
    <property type="match status" value="1"/>
</dbReference>
<keyword evidence="3 5" id="KW-0067">ATP-binding</keyword>
<dbReference type="InterPro" id="IPR027417">
    <property type="entry name" value="P-loop_NTPase"/>
</dbReference>
<dbReference type="SMART" id="SM00382">
    <property type="entry name" value="AAA"/>
    <property type="match status" value="1"/>
</dbReference>
<proteinExistence type="predicted"/>
<dbReference type="GO" id="GO:0005524">
    <property type="term" value="F:ATP binding"/>
    <property type="evidence" value="ECO:0007669"/>
    <property type="project" value="UniProtKB-KW"/>
</dbReference>
<dbReference type="InterPro" id="IPR003439">
    <property type="entry name" value="ABC_transporter-like_ATP-bd"/>
</dbReference>
<keyword evidence="2" id="KW-0547">Nucleotide-binding</keyword>
<dbReference type="Gene3D" id="3.40.50.300">
    <property type="entry name" value="P-loop containing nucleotide triphosphate hydrolases"/>
    <property type="match status" value="1"/>
</dbReference>
<dbReference type="InterPro" id="IPR017911">
    <property type="entry name" value="MacB-like_ATP-bd"/>
</dbReference>
<protein>
    <submittedName>
        <fullName evidence="5">ABC transporter ATP-binding protein</fullName>
    </submittedName>
</protein>
<evidence type="ECO:0000259" key="4">
    <source>
        <dbReference type="PROSITE" id="PS50893"/>
    </source>
</evidence>
<dbReference type="PROSITE" id="PS00211">
    <property type="entry name" value="ABC_TRANSPORTER_1"/>
    <property type="match status" value="1"/>
</dbReference>
<dbReference type="PANTHER" id="PTHR24220:SF611">
    <property type="entry name" value="ATP-BINDING COMPONENT OF ABC TRANSPORTER-RELATED"/>
    <property type="match status" value="1"/>
</dbReference>
<name>A0ABT7SW70_9ALTE</name>
<sequence length="226" mass="24949">MTNIAIDIQNLHYQYRGKNKHNPLFHIPKWQVEAGDTVFLHGKSGTGKSTVLNLLSGILKPLNGDLHLLGENFGAMKGAATDAFRAKHIGVVFQVFNLIPYLPVLKNIELAGYFANNKTDIESVKAMLASLALPEEVLMQPVSQLSVGQQQRVAIVRALINSPEILLVDEPTSALDSSARDAFMQVLMDVAKRKNTTMIFVSHDQSLAKYFHQSLDVASLFAVEEH</sequence>
<keyword evidence="1" id="KW-0813">Transport</keyword>
<dbReference type="Proteomes" id="UP001234343">
    <property type="component" value="Unassembled WGS sequence"/>
</dbReference>
<feature type="domain" description="ABC transporter" evidence="4">
    <location>
        <begin position="6"/>
        <end position="226"/>
    </location>
</feature>
<dbReference type="InterPro" id="IPR015854">
    <property type="entry name" value="ABC_transpr_LolD-like"/>
</dbReference>
<evidence type="ECO:0000256" key="1">
    <source>
        <dbReference type="ARBA" id="ARBA00022448"/>
    </source>
</evidence>
<dbReference type="InterPro" id="IPR003593">
    <property type="entry name" value="AAA+_ATPase"/>
</dbReference>
<keyword evidence="6" id="KW-1185">Reference proteome</keyword>
<gene>
    <name evidence="5" type="ORF">QTP81_07505</name>
</gene>
<dbReference type="CDD" id="cd03255">
    <property type="entry name" value="ABC_MJ0796_LolCDE_FtsE"/>
    <property type="match status" value="1"/>
</dbReference>
<evidence type="ECO:0000313" key="6">
    <source>
        <dbReference type="Proteomes" id="UP001234343"/>
    </source>
</evidence>
<reference evidence="5 6" key="1">
    <citation type="submission" date="2023-06" db="EMBL/GenBank/DDBJ databases">
        <title>Alteromonas sp. ASW11-36 isolated from intertidal sand.</title>
        <authorList>
            <person name="Li Y."/>
        </authorList>
    </citation>
    <scope>NUCLEOTIDE SEQUENCE [LARGE SCALE GENOMIC DNA]</scope>
    <source>
        <strain evidence="5 6">ASW11-36</strain>
    </source>
</reference>
<dbReference type="EMBL" id="JAUCBP010000007">
    <property type="protein sequence ID" value="MDM7860438.1"/>
    <property type="molecule type" value="Genomic_DNA"/>
</dbReference>
<evidence type="ECO:0000313" key="5">
    <source>
        <dbReference type="EMBL" id="MDM7860438.1"/>
    </source>
</evidence>
<dbReference type="PANTHER" id="PTHR24220">
    <property type="entry name" value="IMPORT ATP-BINDING PROTEIN"/>
    <property type="match status" value="1"/>
</dbReference>
<dbReference type="InterPro" id="IPR017871">
    <property type="entry name" value="ABC_transporter-like_CS"/>
</dbReference>